<name>A0A0D2FQ59_9EURO</name>
<protein>
    <submittedName>
        <fullName evidence="3">Uncharacterized protein</fullName>
    </submittedName>
</protein>
<keyword evidence="2" id="KW-1133">Transmembrane helix</keyword>
<dbReference type="EMBL" id="KN846957">
    <property type="protein sequence ID" value="KIW70428.1"/>
    <property type="molecule type" value="Genomic_DNA"/>
</dbReference>
<evidence type="ECO:0000256" key="1">
    <source>
        <dbReference type="SAM" id="MobiDB-lite"/>
    </source>
</evidence>
<feature type="region of interest" description="Disordered" evidence="1">
    <location>
        <begin position="37"/>
        <end position="60"/>
    </location>
</feature>
<dbReference type="HOGENOM" id="CLU_1261350_0_0_1"/>
<keyword evidence="4" id="KW-1185">Reference proteome</keyword>
<dbReference type="Proteomes" id="UP000054266">
    <property type="component" value="Unassembled WGS sequence"/>
</dbReference>
<feature type="transmembrane region" description="Helical" evidence="2">
    <location>
        <begin position="133"/>
        <end position="156"/>
    </location>
</feature>
<keyword evidence="2" id="KW-0472">Membrane</keyword>
<feature type="compositionally biased region" description="Basic and acidic residues" evidence="1">
    <location>
        <begin position="46"/>
        <end position="60"/>
    </location>
</feature>
<proteinExistence type="predicted"/>
<feature type="region of interest" description="Disordered" evidence="1">
    <location>
        <begin position="65"/>
        <end position="84"/>
    </location>
</feature>
<sequence>MQPVIEYFLGAALGTPLLSEIPLHILELIDGKDAVTADPESLSQQKDPEPDHERTVERSFDHECREPRFSNGNHDTDDQTSVNTSASAQSNTSYTITIAIVAVLLFFMLWRVVTFPWIMQLSGQETLLYQCFYWVATLGTAGRLMYALGACARFYVYVFRPCWLPEGIPLRVQTFKACGVALTLVIQAFYIVVACVMVKILVYDNLVKLVVVILGIGGS</sequence>
<evidence type="ECO:0000256" key="2">
    <source>
        <dbReference type="SAM" id="Phobius"/>
    </source>
</evidence>
<dbReference type="AlphaFoldDB" id="A0A0D2FQ59"/>
<feature type="transmembrane region" description="Helical" evidence="2">
    <location>
        <begin position="94"/>
        <end position="113"/>
    </location>
</feature>
<reference evidence="3 4" key="1">
    <citation type="submission" date="2015-01" db="EMBL/GenBank/DDBJ databases">
        <title>The Genome Sequence of Capronia semiimmersa CBS27337.</title>
        <authorList>
            <consortium name="The Broad Institute Genomics Platform"/>
            <person name="Cuomo C."/>
            <person name="de Hoog S."/>
            <person name="Gorbushina A."/>
            <person name="Stielow B."/>
            <person name="Teixiera M."/>
            <person name="Abouelleil A."/>
            <person name="Chapman S.B."/>
            <person name="Priest M."/>
            <person name="Young S.K."/>
            <person name="Wortman J."/>
            <person name="Nusbaum C."/>
            <person name="Birren B."/>
        </authorList>
    </citation>
    <scope>NUCLEOTIDE SEQUENCE [LARGE SCALE GENOMIC DNA]</scope>
    <source>
        <strain evidence="3 4">CBS 27337</strain>
    </source>
</reference>
<evidence type="ECO:0000313" key="4">
    <source>
        <dbReference type="Proteomes" id="UP000054266"/>
    </source>
</evidence>
<evidence type="ECO:0000313" key="3">
    <source>
        <dbReference type="EMBL" id="KIW70428.1"/>
    </source>
</evidence>
<keyword evidence="2" id="KW-0812">Transmembrane</keyword>
<feature type="transmembrane region" description="Helical" evidence="2">
    <location>
        <begin position="177"/>
        <end position="202"/>
    </location>
</feature>
<organism evidence="3 4">
    <name type="scientific">Phialophora macrospora</name>
    <dbReference type="NCBI Taxonomy" id="1851006"/>
    <lineage>
        <taxon>Eukaryota</taxon>
        <taxon>Fungi</taxon>
        <taxon>Dikarya</taxon>
        <taxon>Ascomycota</taxon>
        <taxon>Pezizomycotina</taxon>
        <taxon>Eurotiomycetes</taxon>
        <taxon>Chaetothyriomycetidae</taxon>
        <taxon>Chaetothyriales</taxon>
        <taxon>Herpotrichiellaceae</taxon>
        <taxon>Phialophora</taxon>
    </lineage>
</organism>
<gene>
    <name evidence="3" type="ORF">PV04_02698</name>
</gene>
<accession>A0A0D2FQ59</accession>